<reference evidence="1 2" key="1">
    <citation type="submission" date="2012-09" db="EMBL/GenBank/DDBJ databases">
        <title>Genome Sequence of alkane-degrading Bacterium Alcanivorax sp. 19-m-6.</title>
        <authorList>
            <person name="Lai Q."/>
            <person name="Shao Z."/>
        </authorList>
    </citation>
    <scope>NUCLEOTIDE SEQUENCE [LARGE SCALE GENOMIC DNA]</scope>
    <source>
        <strain evidence="1 2">19-m-6</strain>
    </source>
</reference>
<dbReference type="eggNOG" id="ENOG502ZXXI">
    <property type="taxonomic scope" value="Bacteria"/>
</dbReference>
<dbReference type="PATRIC" id="fig|1177154.3.peg.263"/>
<dbReference type="AlphaFoldDB" id="A0A095UVP8"/>
<gene>
    <name evidence="1" type="ORF">Y5S_00262</name>
</gene>
<dbReference type="STRING" id="1177154.Y5S_00262"/>
<name>A0A095UVP8_9GAMM</name>
<evidence type="ECO:0000313" key="1">
    <source>
        <dbReference type="EMBL" id="KGD66595.1"/>
    </source>
</evidence>
<evidence type="ECO:0000313" key="2">
    <source>
        <dbReference type="Proteomes" id="UP000029444"/>
    </source>
</evidence>
<comment type="caution">
    <text evidence="1">The sequence shown here is derived from an EMBL/GenBank/DDBJ whole genome shotgun (WGS) entry which is preliminary data.</text>
</comment>
<protein>
    <submittedName>
        <fullName evidence="1">Uncharacterized protein</fullName>
    </submittedName>
</protein>
<proteinExistence type="predicted"/>
<sequence length="159" mass="17853">MGEGMDSTAARKGSRKLSGKSVHTLIEGVARLVDGQKRFADEMGLPYTRIFNDGFEAFKNQDANKVILEWLHCSDQGQRNLEFLFSDLMAHQLALVEAISAIQADSPRKERPLVERLQSLLGERNKSTDQHRRHYMEVTAPALVAAYARAREEGSELLP</sequence>
<dbReference type="Proteomes" id="UP000029444">
    <property type="component" value="Unassembled WGS sequence"/>
</dbReference>
<keyword evidence="2" id="KW-1185">Reference proteome</keyword>
<organism evidence="1 2">
    <name type="scientific">Alcanivorax nanhaiticus</name>
    <dbReference type="NCBI Taxonomy" id="1177154"/>
    <lineage>
        <taxon>Bacteria</taxon>
        <taxon>Pseudomonadati</taxon>
        <taxon>Pseudomonadota</taxon>
        <taxon>Gammaproteobacteria</taxon>
        <taxon>Oceanospirillales</taxon>
        <taxon>Alcanivoracaceae</taxon>
        <taxon>Alcanivorax</taxon>
    </lineage>
</organism>
<dbReference type="EMBL" id="ARXV01000001">
    <property type="protein sequence ID" value="KGD66595.1"/>
    <property type="molecule type" value="Genomic_DNA"/>
</dbReference>
<accession>A0A095UVP8</accession>